<keyword evidence="2" id="KW-1185">Reference proteome</keyword>
<dbReference type="OrthoDB" id="115924at2759"/>
<protein>
    <submittedName>
        <fullName evidence="1">Uncharacterized protein</fullName>
    </submittedName>
</protein>
<proteinExistence type="predicted"/>
<name>A0A2P4Y9Q2_9STRA</name>
<gene>
    <name evidence="1" type="ORF">PHPALM_8487</name>
</gene>
<dbReference type="AlphaFoldDB" id="A0A2P4Y9Q2"/>
<organism evidence="1 2">
    <name type="scientific">Phytophthora palmivora</name>
    <dbReference type="NCBI Taxonomy" id="4796"/>
    <lineage>
        <taxon>Eukaryota</taxon>
        <taxon>Sar</taxon>
        <taxon>Stramenopiles</taxon>
        <taxon>Oomycota</taxon>
        <taxon>Peronosporomycetes</taxon>
        <taxon>Peronosporales</taxon>
        <taxon>Peronosporaceae</taxon>
        <taxon>Phytophthora</taxon>
    </lineage>
</organism>
<dbReference type="EMBL" id="NCKW01004858">
    <property type="protein sequence ID" value="POM74546.1"/>
    <property type="molecule type" value="Genomic_DNA"/>
</dbReference>
<evidence type="ECO:0000313" key="2">
    <source>
        <dbReference type="Proteomes" id="UP000237271"/>
    </source>
</evidence>
<comment type="caution">
    <text evidence="1">The sequence shown here is derived from an EMBL/GenBank/DDBJ whole genome shotgun (WGS) entry which is preliminary data.</text>
</comment>
<accession>A0A2P4Y9Q2</accession>
<reference evidence="1 2" key="1">
    <citation type="journal article" date="2017" name="Genome Biol. Evol.">
        <title>Phytophthora megakarya and P. palmivora, closely related causal agents of cacao black pod rot, underwent increases in genome sizes and gene numbers by different mechanisms.</title>
        <authorList>
            <person name="Ali S.S."/>
            <person name="Shao J."/>
            <person name="Lary D.J."/>
            <person name="Kronmiller B."/>
            <person name="Shen D."/>
            <person name="Strem M.D."/>
            <person name="Amoako-Attah I."/>
            <person name="Akrofi A.Y."/>
            <person name="Begoude B.A."/>
            <person name="Ten Hoopen G.M."/>
            <person name="Coulibaly K."/>
            <person name="Kebe B.I."/>
            <person name="Melnick R.L."/>
            <person name="Guiltinan M.J."/>
            <person name="Tyler B.M."/>
            <person name="Meinhardt L.W."/>
            <person name="Bailey B.A."/>
        </authorList>
    </citation>
    <scope>NUCLEOTIDE SEQUENCE [LARGE SCALE GENOMIC DNA]</scope>
    <source>
        <strain evidence="2">sbr112.9</strain>
    </source>
</reference>
<sequence>MGFVVKYTGTGDIDRFNASLVVKVFLQELGIDFDEIFSPVIGIQTAFLNGLLEEEIYMVQPEGFKVPGKEHQYKNSLCDGVTCYIDVNAEDLLIIATTPAIIKELKSALKKRFFISDLGEMKFLLGWSIQRDRKNRTLFIHQHK</sequence>
<dbReference type="Proteomes" id="UP000237271">
    <property type="component" value="Unassembled WGS sequence"/>
</dbReference>
<evidence type="ECO:0000313" key="1">
    <source>
        <dbReference type="EMBL" id="POM74546.1"/>
    </source>
</evidence>